<feature type="compositionally biased region" description="Gly residues" evidence="10">
    <location>
        <begin position="85"/>
        <end position="98"/>
    </location>
</feature>
<dbReference type="GO" id="GO:0015031">
    <property type="term" value="P:protein transport"/>
    <property type="evidence" value="ECO:0007669"/>
    <property type="project" value="UniProtKB-KW"/>
</dbReference>
<keyword evidence="5" id="KW-0653">Protein transport</keyword>
<evidence type="ECO:0000256" key="11">
    <source>
        <dbReference type="SAM" id="Phobius"/>
    </source>
</evidence>
<dbReference type="GO" id="GO:0000139">
    <property type="term" value="C:Golgi membrane"/>
    <property type="evidence" value="ECO:0007669"/>
    <property type="project" value="UniProtKB-SubCell"/>
</dbReference>
<evidence type="ECO:0000256" key="3">
    <source>
        <dbReference type="ARBA" id="ARBA00022448"/>
    </source>
</evidence>
<dbReference type="GO" id="GO:0048219">
    <property type="term" value="P:inter-Golgi cisterna vesicle-mediated transport"/>
    <property type="evidence" value="ECO:0007669"/>
    <property type="project" value="TreeGrafter"/>
</dbReference>
<comment type="subcellular location">
    <subcellularLocation>
        <location evidence="1">Golgi apparatus membrane</location>
        <topology evidence="1">Single-pass type IV membrane protein</topology>
    </subcellularLocation>
</comment>
<evidence type="ECO:0000256" key="6">
    <source>
        <dbReference type="ARBA" id="ARBA00022989"/>
    </source>
</evidence>
<dbReference type="GO" id="GO:0031201">
    <property type="term" value="C:SNARE complex"/>
    <property type="evidence" value="ECO:0007669"/>
    <property type="project" value="TreeGrafter"/>
</dbReference>
<keyword evidence="3" id="KW-0813">Transport</keyword>
<keyword evidence="7" id="KW-0333">Golgi apparatus</keyword>
<evidence type="ECO:0000256" key="8">
    <source>
        <dbReference type="ARBA" id="ARBA00023136"/>
    </source>
</evidence>
<dbReference type="Pfam" id="PF12352">
    <property type="entry name" value="V-SNARE_C"/>
    <property type="match status" value="1"/>
</dbReference>
<evidence type="ECO:0008006" key="14">
    <source>
        <dbReference type="Google" id="ProtNLM"/>
    </source>
</evidence>
<feature type="coiled-coil region" evidence="9">
    <location>
        <begin position="109"/>
        <end position="172"/>
    </location>
</feature>
<evidence type="ECO:0000256" key="1">
    <source>
        <dbReference type="ARBA" id="ARBA00004409"/>
    </source>
</evidence>
<keyword evidence="4 11" id="KW-0812">Transmembrane</keyword>
<dbReference type="GO" id="GO:0005801">
    <property type="term" value="C:cis-Golgi network"/>
    <property type="evidence" value="ECO:0007669"/>
    <property type="project" value="InterPro"/>
</dbReference>
<evidence type="ECO:0000256" key="7">
    <source>
        <dbReference type="ARBA" id="ARBA00023034"/>
    </source>
</evidence>
<evidence type="ECO:0000256" key="10">
    <source>
        <dbReference type="SAM" id="MobiDB-lite"/>
    </source>
</evidence>
<comment type="similarity">
    <text evidence="2">Belongs to the GOSR1 family.</text>
</comment>
<feature type="region of interest" description="Disordered" evidence="10">
    <location>
        <begin position="1"/>
        <end position="28"/>
    </location>
</feature>
<comment type="caution">
    <text evidence="12">The sequence shown here is derived from an EMBL/GenBank/DDBJ whole genome shotgun (WGS) entry which is preliminary data.</text>
</comment>
<keyword evidence="6 11" id="KW-1133">Transmembrane helix</keyword>
<feature type="transmembrane region" description="Helical" evidence="11">
    <location>
        <begin position="277"/>
        <end position="294"/>
    </location>
</feature>
<dbReference type="AlphaFoldDB" id="A0A9P8A032"/>
<dbReference type="GO" id="GO:0006888">
    <property type="term" value="P:endoplasmic reticulum to Golgi vesicle-mediated transport"/>
    <property type="evidence" value="ECO:0007669"/>
    <property type="project" value="InterPro"/>
</dbReference>
<feature type="region of interest" description="Disordered" evidence="10">
    <location>
        <begin position="82"/>
        <end position="106"/>
    </location>
</feature>
<name>A0A9P8A032_MORAP</name>
<dbReference type="PANTHER" id="PTHR21094:SF2">
    <property type="entry name" value="GOLGI SNAP RECEPTOR COMPLEX MEMBER 1"/>
    <property type="match status" value="1"/>
</dbReference>
<dbReference type="Proteomes" id="UP000717515">
    <property type="component" value="Unassembled WGS sequence"/>
</dbReference>
<organism evidence="12 13">
    <name type="scientific">Mortierella alpina</name>
    <name type="common">Oleaginous fungus</name>
    <name type="synonym">Mortierella renispora</name>
    <dbReference type="NCBI Taxonomy" id="64518"/>
    <lineage>
        <taxon>Eukaryota</taxon>
        <taxon>Fungi</taxon>
        <taxon>Fungi incertae sedis</taxon>
        <taxon>Mucoromycota</taxon>
        <taxon>Mortierellomycotina</taxon>
        <taxon>Mortierellomycetes</taxon>
        <taxon>Mortierellales</taxon>
        <taxon>Mortierellaceae</taxon>
        <taxon>Mortierella</taxon>
    </lineage>
</organism>
<evidence type="ECO:0000313" key="12">
    <source>
        <dbReference type="EMBL" id="KAG9321887.1"/>
    </source>
</evidence>
<keyword evidence="8 11" id="KW-0472">Membrane</keyword>
<protein>
    <recommendedName>
        <fullName evidence="14">Golgi SNAP receptor complex member 1</fullName>
    </recommendedName>
</protein>
<proteinExistence type="inferred from homology"/>
<evidence type="ECO:0000256" key="5">
    <source>
        <dbReference type="ARBA" id="ARBA00022927"/>
    </source>
</evidence>
<reference evidence="12" key="1">
    <citation type="submission" date="2021-07" db="EMBL/GenBank/DDBJ databases">
        <title>Draft genome of Mortierella alpina, strain LL118, isolated from an aspen leaf litter sample.</title>
        <authorList>
            <person name="Yang S."/>
            <person name="Vinatzer B.A."/>
        </authorList>
    </citation>
    <scope>NUCLEOTIDE SEQUENCE</scope>
    <source>
        <strain evidence="12">LL118</strain>
    </source>
</reference>
<evidence type="ECO:0000256" key="9">
    <source>
        <dbReference type="SAM" id="Coils"/>
    </source>
</evidence>
<sequence length="295" mass="31366">MQKTTPSRTPIYRDAPLSTSHSPSASTSLTDASLAIAGATGTANAPSGPVSWDSLRKDVRQVEIEIESKLTALSKFAVRTPAGQHGAGAGAAGAGAGVGSSSTGTAATGEELETNIEDLLEKLNRLVDAMSGQLDAQTQTNGQAPLSMVHLLQKHRDILHDYTKEYRKTRQNVRSARDHAQLLSSVWDDISTYKNGGVSGGGMSASDHLLNERSRIDGSHLLADSALEQAYATKDDLDRQRSTLLSVNQRINNVATQLPSVGQLIGKIQSRKNRDNVILSCVIGSCVVGVLYFVM</sequence>
<keyword evidence="9" id="KW-0175">Coiled coil</keyword>
<dbReference type="InterPro" id="IPR023601">
    <property type="entry name" value="Golgi_SNAP_su1"/>
</dbReference>
<gene>
    <name evidence="12" type="ORF">KVV02_008190</name>
</gene>
<dbReference type="GO" id="GO:0005484">
    <property type="term" value="F:SNAP receptor activity"/>
    <property type="evidence" value="ECO:0007669"/>
    <property type="project" value="TreeGrafter"/>
</dbReference>
<accession>A0A9P8A032</accession>
<dbReference type="GO" id="GO:0005797">
    <property type="term" value="C:Golgi medial cisterna"/>
    <property type="evidence" value="ECO:0007669"/>
    <property type="project" value="TreeGrafter"/>
</dbReference>
<evidence type="ECO:0000256" key="2">
    <source>
        <dbReference type="ARBA" id="ARBA00008473"/>
    </source>
</evidence>
<dbReference type="PANTHER" id="PTHR21094">
    <property type="entry name" value="GOS-28 SNARE- RELATED"/>
    <property type="match status" value="1"/>
</dbReference>
<dbReference type="GO" id="GO:0006906">
    <property type="term" value="P:vesicle fusion"/>
    <property type="evidence" value="ECO:0007669"/>
    <property type="project" value="TreeGrafter"/>
</dbReference>
<evidence type="ECO:0000313" key="13">
    <source>
        <dbReference type="Proteomes" id="UP000717515"/>
    </source>
</evidence>
<feature type="compositionally biased region" description="Low complexity" evidence="10">
    <location>
        <begin position="15"/>
        <end position="28"/>
    </location>
</feature>
<evidence type="ECO:0000256" key="4">
    <source>
        <dbReference type="ARBA" id="ARBA00022692"/>
    </source>
</evidence>
<dbReference type="EMBL" id="JAIFTL010000177">
    <property type="protein sequence ID" value="KAG9321887.1"/>
    <property type="molecule type" value="Genomic_DNA"/>
</dbReference>